<evidence type="ECO:0000313" key="2">
    <source>
        <dbReference type="EMBL" id="KAF4582299.1"/>
    </source>
</evidence>
<dbReference type="PANTHER" id="PTHR47064">
    <property type="entry name" value="PUTATIVE (AFU_ORTHOLOGUE AFUA_1G08990)-RELATED"/>
    <property type="match status" value="1"/>
</dbReference>
<evidence type="ECO:0000259" key="1">
    <source>
        <dbReference type="Pfam" id="PF08450"/>
    </source>
</evidence>
<dbReference type="InterPro" id="IPR013658">
    <property type="entry name" value="SGL"/>
</dbReference>
<dbReference type="EMBL" id="JAACLJ010000008">
    <property type="protein sequence ID" value="KAF4582299.1"/>
    <property type="molecule type" value="Genomic_DNA"/>
</dbReference>
<dbReference type="OrthoDB" id="423498at2759"/>
<feature type="domain" description="SMP-30/Gluconolactonase/LRE-like region" evidence="1">
    <location>
        <begin position="171"/>
        <end position="343"/>
    </location>
</feature>
<comment type="caution">
    <text evidence="2">The sequence shown here is derived from an EMBL/GenBank/DDBJ whole genome shotgun (WGS) entry which is preliminary data.</text>
</comment>
<sequence length="390" mass="43430">MATLATTQFGFASIAFDTFQAADMSSVNISAVFGVDLTAAATDALYFAKLPAPTIPQLRSYHDDFADVLGPDANARMVWDVDWEAFHEAGVYDQRDNSLYISSNFKSLDDPINITVVSLDSDDYPFRSVRFAGLVMPNGGTTYRLPGTKRPTPPRIHVYCDEGDFEHYSQLVAFDPSTGASWPILTSYLGRNFSSINDVRQHPKTGDLWFTDADYGYFQDFRPKPTIPKQVYRFEPETGRVQVVADGFVQPNGIEFSPDLKTLYVSDTGSQQFNVVPGQPSTIYAYDIVGEKQLVNRRVFAHLDTGFPDGIHCDTRGNLWVAGGDGVHIFNIHGELLGKIYIDETSNNFAFAPGKVFIFSNHRLWVVENINALGREVCEDFGFEHSICSS</sequence>
<dbReference type="GO" id="GO:0016787">
    <property type="term" value="F:hydrolase activity"/>
    <property type="evidence" value="ECO:0007669"/>
    <property type="project" value="UniProtKB-KW"/>
</dbReference>
<dbReference type="SUPFAM" id="SSF63829">
    <property type="entry name" value="Calcium-dependent phosphotriesterase"/>
    <property type="match status" value="1"/>
</dbReference>
<protein>
    <submittedName>
        <fullName evidence="2">Lactonohydrolase</fullName>
    </submittedName>
</protein>
<dbReference type="Gene3D" id="2.120.10.30">
    <property type="entry name" value="TolB, C-terminal domain"/>
    <property type="match status" value="1"/>
</dbReference>
<dbReference type="Proteomes" id="UP000562929">
    <property type="component" value="Unassembled WGS sequence"/>
</dbReference>
<dbReference type="PANTHER" id="PTHR47064:SF2">
    <property type="entry name" value="SMP-30_GLUCONOLACTONASE_LRE-LIKE REGION DOMAIN-CONTAINING PROTEIN-RELATED"/>
    <property type="match status" value="1"/>
</dbReference>
<reference evidence="2 3" key="1">
    <citation type="journal article" date="2020" name="G3 (Bethesda)">
        <title>Genetic Underpinnings of Host Manipulation by Ophiocordyceps as Revealed by Comparative Transcriptomics.</title>
        <authorList>
            <person name="Will I."/>
            <person name="Das B."/>
            <person name="Trinh T."/>
            <person name="Brachmann A."/>
            <person name="Ohm R.A."/>
            <person name="de Bekker C."/>
        </authorList>
    </citation>
    <scope>NUCLEOTIDE SEQUENCE [LARGE SCALE GENOMIC DNA]</scope>
    <source>
        <strain evidence="2 3">EC05</strain>
    </source>
</reference>
<keyword evidence="3" id="KW-1185">Reference proteome</keyword>
<dbReference type="AlphaFoldDB" id="A0A8H4VB93"/>
<name>A0A8H4VB93_9HYPO</name>
<accession>A0A8H4VB93</accession>
<dbReference type="InterPro" id="IPR052988">
    <property type="entry name" value="Oryzine_lactonohydrolase"/>
</dbReference>
<evidence type="ECO:0000313" key="3">
    <source>
        <dbReference type="Proteomes" id="UP000562929"/>
    </source>
</evidence>
<proteinExistence type="predicted"/>
<gene>
    <name evidence="2" type="ORF">GQ602_006923</name>
</gene>
<organism evidence="2 3">
    <name type="scientific">Ophiocordyceps camponoti-floridani</name>
    <dbReference type="NCBI Taxonomy" id="2030778"/>
    <lineage>
        <taxon>Eukaryota</taxon>
        <taxon>Fungi</taxon>
        <taxon>Dikarya</taxon>
        <taxon>Ascomycota</taxon>
        <taxon>Pezizomycotina</taxon>
        <taxon>Sordariomycetes</taxon>
        <taxon>Hypocreomycetidae</taxon>
        <taxon>Hypocreales</taxon>
        <taxon>Ophiocordycipitaceae</taxon>
        <taxon>Ophiocordyceps</taxon>
    </lineage>
</organism>
<dbReference type="InterPro" id="IPR011042">
    <property type="entry name" value="6-blade_b-propeller_TolB-like"/>
</dbReference>
<keyword evidence="2" id="KW-0378">Hydrolase</keyword>
<dbReference type="Pfam" id="PF08450">
    <property type="entry name" value="SGL"/>
    <property type="match status" value="1"/>
</dbReference>